<dbReference type="RefSeq" id="WP_064245288.1">
    <property type="nucleotide sequence ID" value="NZ_CP016289.1"/>
</dbReference>
<evidence type="ECO:0000313" key="4">
    <source>
        <dbReference type="EMBL" id="API56744.1"/>
    </source>
</evidence>
<dbReference type="InterPro" id="IPR001172">
    <property type="entry name" value="FliN_T3SS_HrcQb"/>
</dbReference>
<reference evidence="3 6" key="2">
    <citation type="submission" date="2016-06" db="EMBL/GenBank/DDBJ databases">
        <title>Microsymbionts genomes from the relict species Vavilovia formosa.</title>
        <authorList>
            <person name="Chirak E."/>
            <person name="Kimeklis A."/>
            <person name="Andronov E."/>
        </authorList>
    </citation>
    <scope>NUCLEOTIDE SEQUENCE [LARGE SCALE GENOMIC DNA]</scope>
    <source>
        <strain evidence="3 6">Vaf10</strain>
        <plasmid evidence="6">Plasmid unnamed2</plasmid>
        <plasmid evidence="3">unnamed2</plasmid>
    </source>
</reference>
<evidence type="ECO:0000313" key="6">
    <source>
        <dbReference type="Proteomes" id="UP000092691"/>
    </source>
</evidence>
<evidence type="ECO:0000259" key="2">
    <source>
        <dbReference type="Pfam" id="PF01052"/>
    </source>
</evidence>
<dbReference type="EMBL" id="CP016289">
    <property type="protein sequence ID" value="ANP90528.1"/>
    <property type="molecule type" value="Genomic_DNA"/>
</dbReference>
<dbReference type="GO" id="GO:0071978">
    <property type="term" value="P:bacterial-type flagellum-dependent swarming motility"/>
    <property type="evidence" value="ECO:0007669"/>
    <property type="project" value="TreeGrafter"/>
</dbReference>
<dbReference type="InterPro" id="IPR036429">
    <property type="entry name" value="SpoA-like_sf"/>
</dbReference>
<organism evidence="5">
    <name type="scientific">Rhizobium leguminosarum</name>
    <dbReference type="NCBI Taxonomy" id="384"/>
    <lineage>
        <taxon>Bacteria</taxon>
        <taxon>Pseudomonadati</taxon>
        <taxon>Pseudomonadota</taxon>
        <taxon>Alphaproteobacteria</taxon>
        <taxon>Hyphomicrobiales</taxon>
        <taxon>Rhizobiaceae</taxon>
        <taxon>Rhizobium/Agrobacterium group</taxon>
        <taxon>Rhizobium</taxon>
    </lineage>
</organism>
<keyword evidence="3" id="KW-0614">Plasmid</keyword>
<dbReference type="Proteomes" id="UP000092691">
    <property type="component" value="Plasmid unnamed2"/>
</dbReference>
<evidence type="ECO:0000313" key="3">
    <source>
        <dbReference type="EMBL" id="ANP90528.1"/>
    </source>
</evidence>
<dbReference type="GO" id="GO:0030254">
    <property type="term" value="P:protein secretion by the type III secretion system"/>
    <property type="evidence" value="ECO:0007669"/>
    <property type="project" value="InterPro"/>
</dbReference>
<dbReference type="Pfam" id="PF01052">
    <property type="entry name" value="FliMN_C"/>
    <property type="match status" value="1"/>
</dbReference>
<reference evidence="5" key="1">
    <citation type="submission" date="2016-04" db="EMBL/GenBank/DDBJ databases">
        <title>Fast-growing isolate from the root nodules of Vavilovia formosa.</title>
        <authorList>
            <person name="Kimeklis A."/>
            <person name="Safronova V."/>
            <person name="Belimov A."/>
            <person name="Andronov E."/>
        </authorList>
    </citation>
    <scope>NUCLEOTIDE SEQUENCE [LARGE SCALE GENOMIC DNA]</scope>
    <source>
        <strain evidence="5">Vaf-46</strain>
    </source>
</reference>
<dbReference type="EMBL" id="LWBS01000020">
    <property type="protein sequence ID" value="OAP97033.1"/>
    <property type="molecule type" value="Genomic_DNA"/>
</dbReference>
<gene>
    <name evidence="5" type="ORF">A4U53_37330</name>
    <name evidence="3" type="ORF">BA011_31850</name>
    <name evidence="4" type="ORF">BMW22_35470</name>
</gene>
<dbReference type="InterPro" id="IPR013385">
    <property type="entry name" value="T3SS_SpaO/YscQ/SpaO"/>
</dbReference>
<accession>A0A179C0X9</accession>
<evidence type="ECO:0000313" key="7">
    <source>
        <dbReference type="Proteomes" id="UP000183050"/>
    </source>
</evidence>
<dbReference type="PRINTS" id="PR00956">
    <property type="entry name" value="FLGMOTORFLIN"/>
</dbReference>
<dbReference type="InterPro" id="IPR001543">
    <property type="entry name" value="FliN-like_C"/>
</dbReference>
<feature type="domain" description="Flagellar motor switch protein FliN-like C-terminal" evidence="2">
    <location>
        <begin position="266"/>
        <end position="333"/>
    </location>
</feature>
<comment type="similarity">
    <text evidence="1">Belongs to the FliN/MopA/SpaO family.</text>
</comment>
<dbReference type="NCBIfam" id="TIGR02551">
    <property type="entry name" value="SpaO_YscQ"/>
    <property type="match status" value="1"/>
</dbReference>
<dbReference type="GO" id="GO:0050918">
    <property type="term" value="P:positive chemotaxis"/>
    <property type="evidence" value="ECO:0007669"/>
    <property type="project" value="TreeGrafter"/>
</dbReference>
<dbReference type="PANTHER" id="PTHR30034:SF6">
    <property type="entry name" value="YOP PROTEINS TRANSLOCATION PROTEIN Q"/>
    <property type="match status" value="1"/>
</dbReference>
<protein>
    <submittedName>
        <fullName evidence="5">Type III secretion protein</fullName>
    </submittedName>
</protein>
<sequence length="336" mass="36167">MNAAFDHLSPMGLHSGHGIPQALEAWRIPFGGGMLAIRPLAPDIATDRMENPARLGLTMAGEPVELLAPGATLKLIVDRLEPLAQWDRLSPPACAAVLEYLLSDVLERVETQIGGQIALTDVGPAAPRELPGNFGFELTWQGLSLPLYGHFPEPMLMGLRRWANRLPRRQLAALTAEIAIRRGYAVLSASELKQLSVGDGILIDPMADENAIAVTGEHFLAACTLSNEGATLSGPLLTRPNGPMRHFMSNETIDQDLREAPTIASIGDIPVKLVFDIARIELPLSELESIAEGHVFPLDRPKQDAVEIVAQGRIIGRGEIVTLDGLTAVRVTALHA</sequence>
<proteinExistence type="inferred from homology"/>
<dbReference type="OrthoDB" id="9801534at2"/>
<dbReference type="Proteomes" id="UP000183050">
    <property type="component" value="Plasmid unnamed3"/>
</dbReference>
<dbReference type="GO" id="GO:0003774">
    <property type="term" value="F:cytoskeletal motor activity"/>
    <property type="evidence" value="ECO:0007669"/>
    <property type="project" value="InterPro"/>
</dbReference>
<evidence type="ECO:0000256" key="1">
    <source>
        <dbReference type="ARBA" id="ARBA00009226"/>
    </source>
</evidence>
<dbReference type="SUPFAM" id="SSF101801">
    <property type="entry name" value="Surface presentation of antigens (SPOA)"/>
    <property type="match status" value="1"/>
</dbReference>
<geneLocation type="plasmid" evidence="3 6">
    <name>unnamed2</name>
</geneLocation>
<evidence type="ECO:0000313" key="5">
    <source>
        <dbReference type="EMBL" id="OAP97033.1"/>
    </source>
</evidence>
<dbReference type="EMBL" id="CP018231">
    <property type="protein sequence ID" value="API56744.1"/>
    <property type="molecule type" value="Genomic_DNA"/>
</dbReference>
<reference evidence="4 7" key="3">
    <citation type="submission" date="2016-11" db="EMBL/GenBank/DDBJ databases">
        <title>Rhizobium leguminosarum bv. viciae strain Vaf12 isolated from Vavilovia formosa root nodules from Russia, Dagestan.</title>
        <authorList>
            <person name="Kimeklis A."/>
        </authorList>
    </citation>
    <scope>NUCLEOTIDE SEQUENCE [LARGE SCALE GENOMIC DNA]</scope>
    <source>
        <strain evidence="4 7">Vaf-108</strain>
        <plasmid evidence="7">Plasmid unnamed3 sequence</plasmid>
        <plasmid evidence="4">unnamed3</plasmid>
    </source>
</reference>
<dbReference type="AlphaFoldDB" id="A0A179C0X9"/>
<geneLocation type="plasmid" evidence="7">
    <name>unnamed3 sequence</name>
</geneLocation>
<dbReference type="GO" id="GO:0009425">
    <property type="term" value="C:bacterial-type flagellum basal body"/>
    <property type="evidence" value="ECO:0007669"/>
    <property type="project" value="InterPro"/>
</dbReference>
<geneLocation type="plasmid" evidence="4">
    <name>unnamed3</name>
</geneLocation>
<dbReference type="PANTHER" id="PTHR30034">
    <property type="entry name" value="FLAGELLAR MOTOR SWITCH PROTEIN FLIM"/>
    <property type="match status" value="1"/>
</dbReference>
<name>A0A179C0X9_RHILE</name>
<dbReference type="Gene3D" id="2.30.330.10">
    <property type="entry name" value="SpoA-like"/>
    <property type="match status" value="1"/>
</dbReference>